<sequence length="212" mass="22284">MADGAAYLEASKVQEAIASAVTQILKSRPADPITAIGQLLIAAGKASAGLRKFPTTPVVQVGFTKAMPVSQLLEVPGLKKAEIDGRLEAAGIEKVYVFCVNDGAVMESWKKDQGLAASELIEFVADTQAALTEALGIMLTGEGKPYGAGEGPNYALGFHTKRCKRSAIYVVDGEIKIFEISEKGPNGEVDPAGDSFPQSSCIENVLDLIAKL</sequence>
<dbReference type="GO" id="GO:0008379">
    <property type="term" value="F:thioredoxin peroxidase activity"/>
    <property type="evidence" value="ECO:0007669"/>
    <property type="project" value="InterPro"/>
</dbReference>
<dbReference type="GO" id="GO:0005737">
    <property type="term" value="C:cytoplasm"/>
    <property type="evidence" value="ECO:0007669"/>
    <property type="project" value="TreeGrafter"/>
</dbReference>
<dbReference type="AlphaFoldDB" id="A0A0M0JNA8"/>
<protein>
    <submittedName>
        <fullName evidence="4">Tsa family protein</fullName>
    </submittedName>
</protein>
<evidence type="ECO:0000256" key="3">
    <source>
        <dbReference type="ARBA" id="ARBA00023002"/>
    </source>
</evidence>
<evidence type="ECO:0000256" key="2">
    <source>
        <dbReference type="ARBA" id="ARBA00022862"/>
    </source>
</evidence>
<keyword evidence="2" id="KW-0049">Antioxidant</keyword>
<organism evidence="4 5">
    <name type="scientific">Chrysochromulina tobinii</name>
    <dbReference type="NCBI Taxonomy" id="1460289"/>
    <lineage>
        <taxon>Eukaryota</taxon>
        <taxon>Haptista</taxon>
        <taxon>Haptophyta</taxon>
        <taxon>Prymnesiophyceae</taxon>
        <taxon>Prymnesiales</taxon>
        <taxon>Chrysochromulinaceae</taxon>
        <taxon>Chrysochromulina</taxon>
    </lineage>
</organism>
<dbReference type="GO" id="GO:0042744">
    <property type="term" value="P:hydrogen peroxide catabolic process"/>
    <property type="evidence" value="ECO:0007669"/>
    <property type="project" value="TreeGrafter"/>
</dbReference>
<dbReference type="Proteomes" id="UP000037460">
    <property type="component" value="Unassembled WGS sequence"/>
</dbReference>
<evidence type="ECO:0000313" key="4">
    <source>
        <dbReference type="EMBL" id="KOO27753.1"/>
    </source>
</evidence>
<evidence type="ECO:0000313" key="5">
    <source>
        <dbReference type="Proteomes" id="UP000037460"/>
    </source>
</evidence>
<accession>A0A0M0JNA8</accession>
<gene>
    <name evidence="4" type="ORF">Ctob_007370</name>
</gene>
<name>A0A0M0JNA8_9EUKA</name>
<dbReference type="GO" id="GO:0034599">
    <property type="term" value="P:cellular response to oxidative stress"/>
    <property type="evidence" value="ECO:0007669"/>
    <property type="project" value="InterPro"/>
</dbReference>
<dbReference type="PANTHER" id="PTHR10430:SF16">
    <property type="entry name" value="PEROXIREDOXIN-5, MITOCHONDRIAL"/>
    <property type="match status" value="1"/>
</dbReference>
<dbReference type="Gene3D" id="3.40.30.10">
    <property type="entry name" value="Glutaredoxin"/>
    <property type="match status" value="1"/>
</dbReference>
<reference evidence="5" key="1">
    <citation type="journal article" date="2015" name="PLoS Genet.">
        <title>Genome Sequence and Transcriptome Analyses of Chrysochromulina tobin: Metabolic Tools for Enhanced Algal Fitness in the Prominent Order Prymnesiales (Haptophyceae).</title>
        <authorList>
            <person name="Hovde B.T."/>
            <person name="Deodato C.R."/>
            <person name="Hunsperger H.M."/>
            <person name="Ryken S.A."/>
            <person name="Yost W."/>
            <person name="Jha R.K."/>
            <person name="Patterson J."/>
            <person name="Monnat R.J. Jr."/>
            <person name="Barlow S.B."/>
            <person name="Starkenburg S.R."/>
            <person name="Cattolico R.A."/>
        </authorList>
    </citation>
    <scope>NUCLEOTIDE SEQUENCE</scope>
    <source>
        <strain evidence="5">CCMP291</strain>
    </source>
</reference>
<dbReference type="InterPro" id="IPR037944">
    <property type="entry name" value="PRX5-like"/>
</dbReference>
<dbReference type="OrthoDB" id="1882547at2759"/>
<proteinExistence type="predicted"/>
<evidence type="ECO:0000256" key="1">
    <source>
        <dbReference type="ARBA" id="ARBA00022559"/>
    </source>
</evidence>
<keyword evidence="5" id="KW-1185">Reference proteome</keyword>
<dbReference type="EMBL" id="JWZX01002672">
    <property type="protein sequence ID" value="KOO27753.1"/>
    <property type="molecule type" value="Genomic_DNA"/>
</dbReference>
<dbReference type="GO" id="GO:0045454">
    <property type="term" value="P:cell redox homeostasis"/>
    <property type="evidence" value="ECO:0007669"/>
    <property type="project" value="TreeGrafter"/>
</dbReference>
<dbReference type="PANTHER" id="PTHR10430">
    <property type="entry name" value="PEROXIREDOXIN"/>
    <property type="match status" value="1"/>
</dbReference>
<keyword evidence="3" id="KW-0560">Oxidoreductase</keyword>
<comment type="caution">
    <text evidence="4">The sequence shown here is derived from an EMBL/GenBank/DDBJ whole genome shotgun (WGS) entry which is preliminary data.</text>
</comment>
<keyword evidence="1" id="KW-0575">Peroxidase</keyword>